<organism evidence="2 3">
    <name type="scientific">Scleroderma citrinum Foug A</name>
    <dbReference type="NCBI Taxonomy" id="1036808"/>
    <lineage>
        <taxon>Eukaryota</taxon>
        <taxon>Fungi</taxon>
        <taxon>Dikarya</taxon>
        <taxon>Basidiomycota</taxon>
        <taxon>Agaricomycotina</taxon>
        <taxon>Agaricomycetes</taxon>
        <taxon>Agaricomycetidae</taxon>
        <taxon>Boletales</taxon>
        <taxon>Sclerodermatineae</taxon>
        <taxon>Sclerodermataceae</taxon>
        <taxon>Scleroderma</taxon>
    </lineage>
</organism>
<dbReference type="EMBL" id="KN822057">
    <property type="protein sequence ID" value="KIM60916.1"/>
    <property type="molecule type" value="Genomic_DNA"/>
</dbReference>
<dbReference type="Proteomes" id="UP000053989">
    <property type="component" value="Unassembled WGS sequence"/>
</dbReference>
<accession>A0A0C3DYD8</accession>
<evidence type="ECO:0000256" key="1">
    <source>
        <dbReference type="SAM" id="Phobius"/>
    </source>
</evidence>
<dbReference type="InParanoid" id="A0A0C3DYD8"/>
<name>A0A0C3DYD8_9AGAM</name>
<protein>
    <submittedName>
        <fullName evidence="2">Uncharacterized protein</fullName>
    </submittedName>
</protein>
<reference evidence="2 3" key="1">
    <citation type="submission" date="2014-04" db="EMBL/GenBank/DDBJ databases">
        <authorList>
            <consortium name="DOE Joint Genome Institute"/>
            <person name="Kuo A."/>
            <person name="Kohler A."/>
            <person name="Nagy L.G."/>
            <person name="Floudas D."/>
            <person name="Copeland A."/>
            <person name="Barry K.W."/>
            <person name="Cichocki N."/>
            <person name="Veneault-Fourrey C."/>
            <person name="LaButti K."/>
            <person name="Lindquist E.A."/>
            <person name="Lipzen A."/>
            <person name="Lundell T."/>
            <person name="Morin E."/>
            <person name="Murat C."/>
            <person name="Sun H."/>
            <person name="Tunlid A."/>
            <person name="Henrissat B."/>
            <person name="Grigoriev I.V."/>
            <person name="Hibbett D.S."/>
            <person name="Martin F."/>
            <person name="Nordberg H.P."/>
            <person name="Cantor M.N."/>
            <person name="Hua S.X."/>
        </authorList>
    </citation>
    <scope>NUCLEOTIDE SEQUENCE [LARGE SCALE GENOMIC DNA]</scope>
    <source>
        <strain evidence="2 3">Foug A</strain>
    </source>
</reference>
<reference evidence="3" key="2">
    <citation type="submission" date="2015-01" db="EMBL/GenBank/DDBJ databases">
        <title>Evolutionary Origins and Diversification of the Mycorrhizal Mutualists.</title>
        <authorList>
            <consortium name="DOE Joint Genome Institute"/>
            <consortium name="Mycorrhizal Genomics Consortium"/>
            <person name="Kohler A."/>
            <person name="Kuo A."/>
            <person name="Nagy L.G."/>
            <person name="Floudas D."/>
            <person name="Copeland A."/>
            <person name="Barry K.W."/>
            <person name="Cichocki N."/>
            <person name="Veneault-Fourrey C."/>
            <person name="LaButti K."/>
            <person name="Lindquist E.A."/>
            <person name="Lipzen A."/>
            <person name="Lundell T."/>
            <person name="Morin E."/>
            <person name="Murat C."/>
            <person name="Riley R."/>
            <person name="Ohm R."/>
            <person name="Sun H."/>
            <person name="Tunlid A."/>
            <person name="Henrissat B."/>
            <person name="Grigoriev I.V."/>
            <person name="Hibbett D.S."/>
            <person name="Martin F."/>
        </authorList>
    </citation>
    <scope>NUCLEOTIDE SEQUENCE [LARGE SCALE GENOMIC DNA]</scope>
    <source>
        <strain evidence="3">Foug A</strain>
    </source>
</reference>
<dbReference type="HOGENOM" id="CLU_3070054_0_0_1"/>
<evidence type="ECO:0000313" key="2">
    <source>
        <dbReference type="EMBL" id="KIM60916.1"/>
    </source>
</evidence>
<keyword evidence="1" id="KW-0812">Transmembrane</keyword>
<dbReference type="AlphaFoldDB" id="A0A0C3DYD8"/>
<keyword evidence="1" id="KW-1133">Transmembrane helix</keyword>
<evidence type="ECO:0000313" key="3">
    <source>
        <dbReference type="Proteomes" id="UP000053989"/>
    </source>
</evidence>
<feature type="transmembrane region" description="Helical" evidence="1">
    <location>
        <begin position="17"/>
        <end position="36"/>
    </location>
</feature>
<keyword evidence="3" id="KW-1185">Reference proteome</keyword>
<gene>
    <name evidence="2" type="ORF">SCLCIDRAFT_1216419</name>
</gene>
<sequence length="53" mass="6045">MYAAIPLDVKWNPPTRAYYVILTLFNHASCFTFSSFHFPAELRILAAATSRSH</sequence>
<proteinExistence type="predicted"/>
<keyword evidence="1" id="KW-0472">Membrane</keyword>